<evidence type="ECO:0000256" key="8">
    <source>
        <dbReference type="ARBA" id="ARBA00024235"/>
    </source>
</evidence>
<evidence type="ECO:0000259" key="10">
    <source>
        <dbReference type="Pfam" id="PF09976"/>
    </source>
</evidence>
<dbReference type="InterPro" id="IPR026039">
    <property type="entry name" value="YfgM"/>
</dbReference>
<keyword evidence="3 9" id="KW-0812">Transmembrane</keyword>
<evidence type="ECO:0000256" key="6">
    <source>
        <dbReference type="ARBA" id="ARBA00023186"/>
    </source>
</evidence>
<protein>
    <recommendedName>
        <fullName evidence="8">Ancillary SecYEG translocon subunit</fullName>
    </recommendedName>
</protein>
<name>A0A4R2F5T5_9GAMM</name>
<dbReference type="Gene3D" id="1.25.40.10">
    <property type="entry name" value="Tetratricopeptide repeat domain"/>
    <property type="match status" value="1"/>
</dbReference>
<keyword evidence="2" id="KW-1003">Cell membrane</keyword>
<dbReference type="OrthoDB" id="9789675at2"/>
<dbReference type="GO" id="GO:0044877">
    <property type="term" value="F:protein-containing complex binding"/>
    <property type="evidence" value="ECO:0007669"/>
    <property type="project" value="InterPro"/>
</dbReference>
<dbReference type="RefSeq" id="WP_133039917.1">
    <property type="nucleotide sequence ID" value="NZ_SLWF01000026.1"/>
</dbReference>
<dbReference type="AlphaFoldDB" id="A0A4R2F5T5"/>
<evidence type="ECO:0000256" key="5">
    <source>
        <dbReference type="ARBA" id="ARBA00023136"/>
    </source>
</evidence>
<dbReference type="PANTHER" id="PTHR38035:SF1">
    <property type="entry name" value="ANCILLARY SECYEG TRANSLOCON SUBUNIT"/>
    <property type="match status" value="1"/>
</dbReference>
<dbReference type="Pfam" id="PF09976">
    <property type="entry name" value="TPR_21"/>
    <property type="match status" value="1"/>
</dbReference>
<comment type="caution">
    <text evidence="11">The sequence shown here is derived from an EMBL/GenBank/DDBJ whole genome shotgun (WGS) entry which is preliminary data.</text>
</comment>
<comment type="similarity">
    <text evidence="7">Belongs to the YfgM family.</text>
</comment>
<dbReference type="PIRSF" id="PIRSF006170">
    <property type="entry name" value="YfgM"/>
    <property type="match status" value="1"/>
</dbReference>
<reference evidence="11 12" key="1">
    <citation type="submission" date="2019-03" db="EMBL/GenBank/DDBJ databases">
        <title>Freshwater and sediment microbial communities from various areas in North America, analyzing microbe dynamics in response to fracking.</title>
        <authorList>
            <person name="Lamendella R."/>
        </authorList>
    </citation>
    <scope>NUCLEOTIDE SEQUENCE [LARGE SCALE GENOMIC DNA]</scope>
    <source>
        <strain evidence="11 12">74A</strain>
    </source>
</reference>
<sequence>MEIYSTEEQQVEAIKTFWKDYGSSILAGAVIGLGALYGWNYYSGYQVKKAEAASEAFNVALSQSKDETSTLAAAAEFDKAHSQPGYAALMQLIVAKTAAEAGDLDKASAALQQVIADKPTASVAAIANLRLARVQAEQGQLDAALATLGKVSDAAFAAEKAELEGDFYVRKGDAAKARTAYQAAIEKGGAASSPALQMKLDNLNQA</sequence>
<comment type="subcellular location">
    <subcellularLocation>
        <location evidence="1">Cell membrane</location>
        <topology evidence="1">Single-pass type II membrane protein</topology>
    </subcellularLocation>
</comment>
<dbReference type="PANTHER" id="PTHR38035">
    <property type="entry name" value="UPF0070 PROTEIN YFGM"/>
    <property type="match status" value="1"/>
</dbReference>
<gene>
    <name evidence="11" type="ORF">EDC91_12627</name>
</gene>
<evidence type="ECO:0000256" key="3">
    <source>
        <dbReference type="ARBA" id="ARBA00022692"/>
    </source>
</evidence>
<keyword evidence="4 9" id="KW-1133">Transmembrane helix</keyword>
<accession>A0A4R2F5T5</accession>
<evidence type="ECO:0000313" key="12">
    <source>
        <dbReference type="Proteomes" id="UP000294832"/>
    </source>
</evidence>
<feature type="domain" description="Ancillary SecYEG translocon subunit/Cell division coordinator CpoB TPR" evidence="10">
    <location>
        <begin position="15"/>
        <end position="205"/>
    </location>
</feature>
<evidence type="ECO:0000313" key="11">
    <source>
        <dbReference type="EMBL" id="TCN81161.1"/>
    </source>
</evidence>
<evidence type="ECO:0000256" key="1">
    <source>
        <dbReference type="ARBA" id="ARBA00004401"/>
    </source>
</evidence>
<feature type="transmembrane region" description="Helical" evidence="9">
    <location>
        <begin position="21"/>
        <end position="39"/>
    </location>
</feature>
<dbReference type="InterPro" id="IPR018704">
    <property type="entry name" value="SecYEG/CpoB_TPR"/>
</dbReference>
<evidence type="ECO:0000256" key="2">
    <source>
        <dbReference type="ARBA" id="ARBA00022475"/>
    </source>
</evidence>
<keyword evidence="12" id="KW-1185">Reference proteome</keyword>
<evidence type="ECO:0000256" key="7">
    <source>
        <dbReference type="ARBA" id="ARBA00024197"/>
    </source>
</evidence>
<organism evidence="11 12">
    <name type="scientific">Shewanella fodinae</name>
    <dbReference type="NCBI Taxonomy" id="552357"/>
    <lineage>
        <taxon>Bacteria</taxon>
        <taxon>Pseudomonadati</taxon>
        <taxon>Pseudomonadota</taxon>
        <taxon>Gammaproteobacteria</taxon>
        <taxon>Alteromonadales</taxon>
        <taxon>Shewanellaceae</taxon>
        <taxon>Shewanella</taxon>
    </lineage>
</organism>
<proteinExistence type="inferred from homology"/>
<dbReference type="GO" id="GO:0005886">
    <property type="term" value="C:plasma membrane"/>
    <property type="evidence" value="ECO:0007669"/>
    <property type="project" value="UniProtKB-SubCell"/>
</dbReference>
<keyword evidence="6" id="KW-0143">Chaperone</keyword>
<dbReference type="EMBL" id="SLWF01000026">
    <property type="protein sequence ID" value="TCN81161.1"/>
    <property type="molecule type" value="Genomic_DNA"/>
</dbReference>
<evidence type="ECO:0000256" key="9">
    <source>
        <dbReference type="SAM" id="Phobius"/>
    </source>
</evidence>
<evidence type="ECO:0000256" key="4">
    <source>
        <dbReference type="ARBA" id="ARBA00022989"/>
    </source>
</evidence>
<dbReference type="SUPFAM" id="SSF48452">
    <property type="entry name" value="TPR-like"/>
    <property type="match status" value="1"/>
</dbReference>
<keyword evidence="5 9" id="KW-0472">Membrane</keyword>
<dbReference type="Proteomes" id="UP000294832">
    <property type="component" value="Unassembled WGS sequence"/>
</dbReference>
<dbReference type="InterPro" id="IPR011990">
    <property type="entry name" value="TPR-like_helical_dom_sf"/>
</dbReference>